<reference evidence="4" key="1">
    <citation type="submission" date="2016-10" db="EMBL/GenBank/DDBJ databases">
        <authorList>
            <person name="Varghese N."/>
            <person name="Submissions S."/>
        </authorList>
    </citation>
    <scope>NUCLEOTIDE SEQUENCE [LARGE SCALE GENOMIC DNA]</scope>
    <source>
        <strain evidence="4">CGMCC 1.7738</strain>
    </source>
</reference>
<feature type="domain" description="Aminoglycoside phosphotransferase" evidence="2">
    <location>
        <begin position="68"/>
        <end position="298"/>
    </location>
</feature>
<evidence type="ECO:0000313" key="4">
    <source>
        <dbReference type="Proteomes" id="UP000199607"/>
    </source>
</evidence>
<keyword evidence="4" id="KW-1185">Reference proteome</keyword>
<dbReference type="InterPro" id="IPR011009">
    <property type="entry name" value="Kinase-like_dom_sf"/>
</dbReference>
<dbReference type="PANTHER" id="PTHR21310">
    <property type="entry name" value="AMINOGLYCOSIDE PHOSPHOTRANSFERASE-RELATED-RELATED"/>
    <property type="match status" value="1"/>
</dbReference>
<dbReference type="Proteomes" id="UP000199607">
    <property type="component" value="Unassembled WGS sequence"/>
</dbReference>
<evidence type="ECO:0000313" key="3">
    <source>
        <dbReference type="EMBL" id="SFL31686.1"/>
    </source>
</evidence>
<gene>
    <name evidence="3" type="ORF">SAMN04487950_3306</name>
</gene>
<dbReference type="STRING" id="553466.SAMN04487950_3306"/>
<dbReference type="InterPro" id="IPR051678">
    <property type="entry name" value="AGP_Transferase"/>
</dbReference>
<protein>
    <submittedName>
        <fullName evidence="3">Phosphotransferase enzyme family protein</fullName>
    </submittedName>
</protein>
<accession>A0A1I4GRE5</accession>
<dbReference type="Pfam" id="PF01636">
    <property type="entry name" value="APH"/>
    <property type="match status" value="1"/>
</dbReference>
<dbReference type="InterPro" id="IPR002575">
    <property type="entry name" value="Aminoglycoside_PTrfase"/>
</dbReference>
<proteinExistence type="predicted"/>
<evidence type="ECO:0000256" key="1">
    <source>
        <dbReference type="SAM" id="MobiDB-lite"/>
    </source>
</evidence>
<dbReference type="AlphaFoldDB" id="A0A1I4GRE5"/>
<evidence type="ECO:0000259" key="2">
    <source>
        <dbReference type="Pfam" id="PF01636"/>
    </source>
</evidence>
<dbReference type="EMBL" id="FOTC01000004">
    <property type="protein sequence ID" value="SFL31686.1"/>
    <property type="molecule type" value="Genomic_DNA"/>
</dbReference>
<name>A0A1I4GRE5_9EURY</name>
<organism evidence="3 4">
    <name type="scientific">Halogranum rubrum</name>
    <dbReference type="NCBI Taxonomy" id="553466"/>
    <lineage>
        <taxon>Archaea</taxon>
        <taxon>Methanobacteriati</taxon>
        <taxon>Methanobacteriota</taxon>
        <taxon>Stenosarchaea group</taxon>
        <taxon>Halobacteria</taxon>
        <taxon>Halobacteriales</taxon>
        <taxon>Haloferacaceae</taxon>
    </lineage>
</organism>
<sequence length="358" mass="39964">MDDIPDARAIPQPVLEQMIREIEPNLELYDATPAERGFCTVYRVLVSRNGESEVNYAKASPDDNDWGISAEARIQAVLSELTSIPVPDVFGVTDDHEFLPAPYYLMSALPGDEENYESVSRIESDVLRRLAREIGMYLGELHGVQAVDGFGHVQYDGPRSPGERPDGDPASLTTTDGGEPWPMFLRSYMDRELDRHEESKFSNLTSELTRSLRTAIEGLEKPFTPVLGRNDHGLHNLLLDSDTGEVTGMLDWAYTLAVPPAFDFEFAVYLFSGAFLAGLPDVQDRRPLVREAMLSGYGTTAPDRLNHVSDPEPLYEALAMVRIMNDFHHLEIPTGQEDDVADRIEADARTLLNLNNPR</sequence>
<dbReference type="RefSeq" id="WP_089870562.1">
    <property type="nucleotide sequence ID" value="NZ_FOTC01000004.1"/>
</dbReference>
<dbReference type="SUPFAM" id="SSF56112">
    <property type="entry name" value="Protein kinase-like (PK-like)"/>
    <property type="match status" value="1"/>
</dbReference>
<feature type="region of interest" description="Disordered" evidence="1">
    <location>
        <begin position="156"/>
        <end position="176"/>
    </location>
</feature>
<dbReference type="GO" id="GO:0016740">
    <property type="term" value="F:transferase activity"/>
    <property type="evidence" value="ECO:0007669"/>
    <property type="project" value="UniProtKB-KW"/>
</dbReference>
<dbReference type="Gene3D" id="3.90.1200.10">
    <property type="match status" value="1"/>
</dbReference>
<keyword evidence="3" id="KW-0808">Transferase</keyword>